<evidence type="ECO:0000313" key="1">
    <source>
        <dbReference type="EMBL" id="PMM74728.1"/>
    </source>
</evidence>
<evidence type="ECO:0000313" key="2">
    <source>
        <dbReference type="Proteomes" id="UP000235406"/>
    </source>
</evidence>
<comment type="caution">
    <text evidence="1">The sequence shown here is derived from an EMBL/GenBank/DDBJ whole genome shotgun (WGS) entry which is preliminary data.</text>
</comment>
<protein>
    <submittedName>
        <fullName evidence="1">Uncharacterized protein</fullName>
    </submittedName>
</protein>
<dbReference type="OrthoDB" id="6119038at2"/>
<sequence length="290" mass="32677">MCDLDMFPEFPSFEANWIPIYFEPILLSGERITIAIVIIDASGGFKIFPTLREEVLDSLYGIKSKNLSNMVNHCKSSIQEHLKNNKPFELWQPPFKGIYQGKTTPAADDNVFKVAQQAIQRCSSLSSLSMAAERDYDDELKQSHKVSQRWQEAVIKNVLTKMPSFEDYFKVKIAIDRSKTKTQFGFLSDRTAINFGFLSGFGHSSSLNTIKARILDLEHLMNSNSLVLPEEYAILIKTPSQDDVSITDNIKDKLSDTIYTIKDIGQKSNVTICTVETSEMAANKIIEIAA</sequence>
<name>A0A2N7KG22_9VIBR</name>
<gene>
    <name evidence="1" type="ORF">BCT49_23710</name>
</gene>
<organism evidence="1 2">
    <name type="scientific">Vibrio lentus</name>
    <dbReference type="NCBI Taxonomy" id="136468"/>
    <lineage>
        <taxon>Bacteria</taxon>
        <taxon>Pseudomonadati</taxon>
        <taxon>Pseudomonadota</taxon>
        <taxon>Gammaproteobacteria</taxon>
        <taxon>Vibrionales</taxon>
        <taxon>Vibrionaceae</taxon>
        <taxon>Vibrio</taxon>
    </lineage>
</organism>
<proteinExistence type="predicted"/>
<dbReference type="EMBL" id="MCZK01000051">
    <property type="protein sequence ID" value="PMM74728.1"/>
    <property type="molecule type" value="Genomic_DNA"/>
</dbReference>
<dbReference type="AlphaFoldDB" id="A0A2N7KG22"/>
<reference evidence="2" key="1">
    <citation type="submission" date="2016-07" db="EMBL/GenBank/DDBJ databases">
        <title>Nontailed viruses are major unrecognized killers of bacteria in the ocean.</title>
        <authorList>
            <person name="Kauffman K."/>
            <person name="Hussain F."/>
            <person name="Yang J."/>
            <person name="Arevalo P."/>
            <person name="Brown J."/>
            <person name="Cutler M."/>
            <person name="Kelly L."/>
            <person name="Polz M.F."/>
        </authorList>
    </citation>
    <scope>NUCLEOTIDE SEQUENCE [LARGE SCALE GENOMIC DNA]</scope>
    <source>
        <strain evidence="2">10N.261.46.F8</strain>
    </source>
</reference>
<dbReference type="RefSeq" id="WP_102434298.1">
    <property type="nucleotide sequence ID" value="NZ_CAWNVI010000051.1"/>
</dbReference>
<accession>A0A2N7KG22</accession>
<dbReference type="Proteomes" id="UP000235406">
    <property type="component" value="Unassembled WGS sequence"/>
</dbReference>